<dbReference type="Gene3D" id="1.25.40.10">
    <property type="entry name" value="Tetratricopeptide repeat domain"/>
    <property type="match status" value="3"/>
</dbReference>
<keyword evidence="2" id="KW-0677">Repeat</keyword>
<feature type="repeat" description="PPR" evidence="3">
    <location>
        <begin position="149"/>
        <end position="183"/>
    </location>
</feature>
<feature type="repeat" description="PPR" evidence="3">
    <location>
        <begin position="79"/>
        <end position="113"/>
    </location>
</feature>
<dbReference type="Pfam" id="PF01535">
    <property type="entry name" value="PPR"/>
    <property type="match status" value="3"/>
</dbReference>
<evidence type="ECO:0000313" key="5">
    <source>
        <dbReference type="Proteomes" id="UP001634007"/>
    </source>
</evidence>
<dbReference type="InterPro" id="IPR051240">
    <property type="entry name" value="Mito_RNA-Proc/Resp"/>
</dbReference>
<dbReference type="Pfam" id="PF13041">
    <property type="entry name" value="PPR_2"/>
    <property type="match status" value="3"/>
</dbReference>
<feature type="repeat" description="PPR" evidence="3">
    <location>
        <begin position="114"/>
        <end position="148"/>
    </location>
</feature>
<evidence type="ECO:0000313" key="4">
    <source>
        <dbReference type="EMBL" id="KAL3726885.1"/>
    </source>
</evidence>
<comment type="similarity">
    <text evidence="1">Belongs to the PPR family. P subfamily.</text>
</comment>
<dbReference type="NCBIfam" id="TIGR00756">
    <property type="entry name" value="PPR"/>
    <property type="match status" value="7"/>
</dbReference>
<evidence type="ECO:0000256" key="1">
    <source>
        <dbReference type="ARBA" id="ARBA00007626"/>
    </source>
</evidence>
<proteinExistence type="inferred from homology"/>
<dbReference type="InterPro" id="IPR002885">
    <property type="entry name" value="PPR_rpt"/>
</dbReference>
<organism evidence="4 5">
    <name type="scientific">Eucalyptus globulus</name>
    <name type="common">Tasmanian blue gum</name>
    <dbReference type="NCBI Taxonomy" id="34317"/>
    <lineage>
        <taxon>Eukaryota</taxon>
        <taxon>Viridiplantae</taxon>
        <taxon>Streptophyta</taxon>
        <taxon>Embryophyta</taxon>
        <taxon>Tracheophyta</taxon>
        <taxon>Spermatophyta</taxon>
        <taxon>Magnoliopsida</taxon>
        <taxon>eudicotyledons</taxon>
        <taxon>Gunneridae</taxon>
        <taxon>Pentapetalae</taxon>
        <taxon>rosids</taxon>
        <taxon>malvids</taxon>
        <taxon>Myrtales</taxon>
        <taxon>Myrtaceae</taxon>
        <taxon>Myrtoideae</taxon>
        <taxon>Eucalypteae</taxon>
        <taxon>Eucalyptus</taxon>
    </lineage>
</organism>
<feature type="repeat" description="PPR" evidence="3">
    <location>
        <begin position="184"/>
        <end position="218"/>
    </location>
</feature>
<comment type="caution">
    <text evidence="4">The sequence shown here is derived from an EMBL/GenBank/DDBJ whole genome shotgun (WGS) entry which is preliminary data.</text>
</comment>
<evidence type="ECO:0008006" key="6">
    <source>
        <dbReference type="Google" id="ProtNLM"/>
    </source>
</evidence>
<dbReference type="PANTHER" id="PTHR47933:SF45">
    <property type="entry name" value="PENTACOTRIPEPTIDE-REPEAT REGION OF PRORP DOMAIN-CONTAINING PROTEIN"/>
    <property type="match status" value="1"/>
</dbReference>
<dbReference type="EMBL" id="JBJKBG010000008">
    <property type="protein sequence ID" value="KAL3726885.1"/>
    <property type="molecule type" value="Genomic_DNA"/>
</dbReference>
<dbReference type="Proteomes" id="UP001634007">
    <property type="component" value="Unassembled WGS sequence"/>
</dbReference>
<feature type="repeat" description="PPR" evidence="3">
    <location>
        <begin position="9"/>
        <end position="39"/>
    </location>
</feature>
<feature type="repeat" description="PPR" evidence="3">
    <location>
        <begin position="276"/>
        <end position="310"/>
    </location>
</feature>
<dbReference type="PROSITE" id="PS51375">
    <property type="entry name" value="PPR"/>
    <property type="match status" value="7"/>
</dbReference>
<sequence length="350" mass="39001">MAKNGLVPYPSAFNTLLSSLVRSGSFDEAWRLFSDSRAKVGVVDERSLGIMVKGCCEAGRLDRGFQIFAQLKEMNWSPVAYVYTTLIDGYCKHGDVGRAGELFSEMSELGLVAKRNTYRVLIDGYLRKGMKGDGLELYRKMKLSGVVPSVHTCNLMINVLCKGGDVNGAFELFDEMRGRGISYSIVTFSTLIRGLCRDSRVWEANRLVDSMKRSGINPDLDKAFGLFVQLKSNGHSPSLVTYDTLIAGSARAKNMPAVTDLVKEMEETQERGIAPSKVTYSILIDAFVRSDDMEKASDIYASMQKAGFIPDAHTYWCLSTRGRSLLKSMRDGCIEPNDVIYNTMIHRYCR</sequence>
<dbReference type="PANTHER" id="PTHR47933">
    <property type="entry name" value="PENTATRICOPEPTIDE REPEAT-CONTAINING PROTEIN 1, MITOCHONDRIAL"/>
    <property type="match status" value="1"/>
</dbReference>
<evidence type="ECO:0000256" key="2">
    <source>
        <dbReference type="ARBA" id="ARBA00022737"/>
    </source>
</evidence>
<reference evidence="4 5" key="1">
    <citation type="submission" date="2024-11" db="EMBL/GenBank/DDBJ databases">
        <title>Chromosome-level genome assembly of Eucalyptus globulus Labill. provides insights into its genome evolution.</title>
        <authorList>
            <person name="Li X."/>
        </authorList>
    </citation>
    <scope>NUCLEOTIDE SEQUENCE [LARGE SCALE GENOMIC DNA]</scope>
    <source>
        <strain evidence="4">CL2024</strain>
        <tissue evidence="4">Fresh tender leaves</tissue>
    </source>
</reference>
<accession>A0ABD3JTR4</accession>
<dbReference type="InterPro" id="IPR011990">
    <property type="entry name" value="TPR-like_helical_dom_sf"/>
</dbReference>
<feature type="repeat" description="PPR" evidence="3">
    <location>
        <begin position="44"/>
        <end position="78"/>
    </location>
</feature>
<dbReference type="AlphaFoldDB" id="A0ABD3JTR4"/>
<evidence type="ECO:0000256" key="3">
    <source>
        <dbReference type="PROSITE-ProRule" id="PRU00708"/>
    </source>
</evidence>
<name>A0ABD3JTR4_EUCGL</name>
<protein>
    <recommendedName>
        <fullName evidence="6">Pentatricopeptide repeat-containing protein</fullName>
    </recommendedName>
</protein>
<keyword evidence="5" id="KW-1185">Reference proteome</keyword>
<gene>
    <name evidence="4" type="ORF">ACJRO7_031738</name>
</gene>